<evidence type="ECO:0000313" key="5">
    <source>
        <dbReference type="EMBL" id="MFC5949062.1"/>
    </source>
</evidence>
<gene>
    <name evidence="5" type="ORF">ACFQH9_12345</name>
</gene>
<comment type="caution">
    <text evidence="5">The sequence shown here is derived from an EMBL/GenBank/DDBJ whole genome shotgun (WGS) entry which is preliminary data.</text>
</comment>
<reference evidence="6" key="1">
    <citation type="journal article" date="2019" name="Int. J. Syst. Evol. Microbiol.">
        <title>The Global Catalogue of Microorganisms (GCM) 10K type strain sequencing project: providing services to taxonomists for standard genome sequencing and annotation.</title>
        <authorList>
            <consortium name="The Broad Institute Genomics Platform"/>
            <consortium name="The Broad Institute Genome Sequencing Center for Infectious Disease"/>
            <person name="Wu L."/>
            <person name="Ma J."/>
        </authorList>
    </citation>
    <scope>NUCLEOTIDE SEQUENCE [LARGE SCALE GENOMIC DNA]</scope>
    <source>
        <strain evidence="6">CGMCC 4.7397</strain>
    </source>
</reference>
<accession>A0ABW1I5V0</accession>
<evidence type="ECO:0000256" key="1">
    <source>
        <dbReference type="ARBA" id="ARBA00008791"/>
    </source>
</evidence>
<dbReference type="InterPro" id="IPR014729">
    <property type="entry name" value="Rossmann-like_a/b/a_fold"/>
</dbReference>
<dbReference type="RefSeq" id="WP_379566144.1">
    <property type="nucleotide sequence ID" value="NZ_JBHSQK010000026.1"/>
</dbReference>
<protein>
    <submittedName>
        <fullName evidence="5">Universal stress protein</fullName>
    </submittedName>
</protein>
<dbReference type="PRINTS" id="PR01438">
    <property type="entry name" value="UNVRSLSTRESS"/>
</dbReference>
<organism evidence="5 6">
    <name type="scientific">Pseudonocardia lutea</name>
    <dbReference type="NCBI Taxonomy" id="2172015"/>
    <lineage>
        <taxon>Bacteria</taxon>
        <taxon>Bacillati</taxon>
        <taxon>Actinomycetota</taxon>
        <taxon>Actinomycetes</taxon>
        <taxon>Pseudonocardiales</taxon>
        <taxon>Pseudonocardiaceae</taxon>
        <taxon>Pseudonocardia</taxon>
    </lineage>
</organism>
<feature type="domain" description="UspA" evidence="4">
    <location>
        <begin position="156"/>
        <end position="289"/>
    </location>
</feature>
<keyword evidence="2" id="KW-0547">Nucleotide-binding</keyword>
<dbReference type="InterPro" id="IPR006016">
    <property type="entry name" value="UspA"/>
</dbReference>
<dbReference type="Gene3D" id="3.40.50.620">
    <property type="entry name" value="HUPs"/>
    <property type="match status" value="2"/>
</dbReference>
<keyword evidence="6" id="KW-1185">Reference proteome</keyword>
<evidence type="ECO:0000259" key="4">
    <source>
        <dbReference type="Pfam" id="PF00582"/>
    </source>
</evidence>
<dbReference type="PANTHER" id="PTHR46268">
    <property type="entry name" value="STRESS RESPONSE PROTEIN NHAX"/>
    <property type="match status" value="1"/>
</dbReference>
<comment type="similarity">
    <text evidence="1">Belongs to the universal stress protein A family.</text>
</comment>
<dbReference type="Pfam" id="PF00582">
    <property type="entry name" value="Usp"/>
    <property type="match status" value="2"/>
</dbReference>
<dbReference type="Proteomes" id="UP001596119">
    <property type="component" value="Unassembled WGS sequence"/>
</dbReference>
<sequence length="299" mass="31004">MADGLGGPVVVGIDGSDPALEAVRWAAHEAAGREVPLRIVEAVAWTSSRPVGMSAPGQERLREICERVGREHLAAAAELAREIAPGVEMEREVLVGGTVRGALRLETRRAGMLVLASRGRGGFAGLRLGSVVLGVASGAECPVVAVRPTSDADGPVVLGVEAGAGPEPAVDLAFEEAARRKAPLVAVHAWIDAVLDPFLTPHVDWPGVRDEQDKAVADRLAGWTGTRPEVPVEIVVVPDAASRELVSRSAGAALVVVGSRGRSPWANALLGSVSQVVLQHAECPVALVPPVADVEDAQR</sequence>
<name>A0ABW1I5V0_9PSEU</name>
<dbReference type="InterPro" id="IPR006015">
    <property type="entry name" value="Universal_stress_UspA"/>
</dbReference>
<evidence type="ECO:0000313" key="6">
    <source>
        <dbReference type="Proteomes" id="UP001596119"/>
    </source>
</evidence>
<dbReference type="PANTHER" id="PTHR46268:SF27">
    <property type="entry name" value="UNIVERSAL STRESS PROTEIN RV2623"/>
    <property type="match status" value="1"/>
</dbReference>
<evidence type="ECO:0000256" key="3">
    <source>
        <dbReference type="ARBA" id="ARBA00022840"/>
    </source>
</evidence>
<dbReference type="SUPFAM" id="SSF52402">
    <property type="entry name" value="Adenine nucleotide alpha hydrolases-like"/>
    <property type="match status" value="2"/>
</dbReference>
<evidence type="ECO:0000256" key="2">
    <source>
        <dbReference type="ARBA" id="ARBA00022741"/>
    </source>
</evidence>
<feature type="domain" description="UspA" evidence="4">
    <location>
        <begin position="8"/>
        <end position="147"/>
    </location>
</feature>
<proteinExistence type="inferred from homology"/>
<keyword evidence="3" id="KW-0067">ATP-binding</keyword>
<dbReference type="EMBL" id="JBHSQK010000026">
    <property type="protein sequence ID" value="MFC5949062.1"/>
    <property type="molecule type" value="Genomic_DNA"/>
</dbReference>